<name>A0A1V3X2Q3_MYCKA</name>
<keyword evidence="6 8" id="KW-0460">Magnesium</keyword>
<dbReference type="Gene3D" id="3.40.50.1010">
    <property type="entry name" value="5'-nuclease"/>
    <property type="match status" value="1"/>
</dbReference>
<reference evidence="10 11" key="1">
    <citation type="submission" date="2017-02" db="EMBL/GenBank/DDBJ databases">
        <title>Complete genome sequences of Mycobacterium kansasii strains isolated from rhesus macaques.</title>
        <authorList>
            <person name="Panda A."/>
            <person name="Nagaraj S."/>
            <person name="Zhao X."/>
            <person name="Tettelin H."/>
            <person name="Detolla L.J."/>
        </authorList>
    </citation>
    <scope>NUCLEOTIDE SEQUENCE [LARGE SCALE GENOMIC DNA]</scope>
    <source>
        <strain evidence="10 11">11-3813</strain>
    </source>
</reference>
<dbReference type="SUPFAM" id="SSF88723">
    <property type="entry name" value="PIN domain-like"/>
    <property type="match status" value="1"/>
</dbReference>
<dbReference type="HAMAP" id="MF_00265">
    <property type="entry name" value="VapC_Nob1"/>
    <property type="match status" value="1"/>
</dbReference>
<dbReference type="InterPro" id="IPR002716">
    <property type="entry name" value="PIN_dom"/>
</dbReference>
<organism evidence="10 11">
    <name type="scientific">Mycobacterium kansasii</name>
    <dbReference type="NCBI Taxonomy" id="1768"/>
    <lineage>
        <taxon>Bacteria</taxon>
        <taxon>Bacillati</taxon>
        <taxon>Actinomycetota</taxon>
        <taxon>Actinomycetes</taxon>
        <taxon>Mycobacteriales</taxon>
        <taxon>Mycobacteriaceae</taxon>
        <taxon>Mycobacterium</taxon>
    </lineage>
</organism>
<dbReference type="EC" id="3.1.-.-" evidence="8"/>
<dbReference type="PANTHER" id="PTHR33653:SF1">
    <property type="entry name" value="RIBONUCLEASE VAPC2"/>
    <property type="match status" value="1"/>
</dbReference>
<evidence type="ECO:0000259" key="9">
    <source>
        <dbReference type="Pfam" id="PF01850"/>
    </source>
</evidence>
<keyword evidence="5 8" id="KW-0378">Hydrolase</keyword>
<sequence length="189" mass="20413">MITVHERVLLDTSVVIDYPADAVAAHADAAAVSTITLAELSYGLHTEDPLLNAAREQRYHWIAGTFEPIPFDAGAARIYGALCANVRAVGRDPKPRRFDVLIAAVAVALGIPLITRNEHDFRAFTAPCASSPCKSKGKWTCSNGAAGSWILVTRHIRFRRIPGLTPIGWSSWTSPRGPVIPAHEVAVEP</sequence>
<accession>A0A1V3X2Q3</accession>
<evidence type="ECO:0000256" key="3">
    <source>
        <dbReference type="ARBA" id="ARBA00022722"/>
    </source>
</evidence>
<dbReference type="PANTHER" id="PTHR33653">
    <property type="entry name" value="RIBONUCLEASE VAPC2"/>
    <property type="match status" value="1"/>
</dbReference>
<keyword evidence="8" id="KW-0800">Toxin</keyword>
<keyword evidence="3 8" id="KW-0540">Nuclease</keyword>
<evidence type="ECO:0000313" key="11">
    <source>
        <dbReference type="Proteomes" id="UP000189229"/>
    </source>
</evidence>
<gene>
    <name evidence="8" type="primary">vapC</name>
    <name evidence="10" type="ORF">BZL30_4675</name>
</gene>
<keyword evidence="4 8" id="KW-0479">Metal-binding</keyword>
<comment type="cofactor">
    <cofactor evidence="1 8">
        <name>Mg(2+)</name>
        <dbReference type="ChEBI" id="CHEBI:18420"/>
    </cofactor>
</comment>
<feature type="binding site" evidence="8">
    <location>
        <position position="99"/>
    </location>
    <ligand>
        <name>Mg(2+)</name>
        <dbReference type="ChEBI" id="CHEBI:18420"/>
    </ligand>
</feature>
<dbReference type="AlphaFoldDB" id="A0A1V3X2Q3"/>
<dbReference type="InterPro" id="IPR022907">
    <property type="entry name" value="VapC_family"/>
</dbReference>
<comment type="similarity">
    <text evidence="7 8">Belongs to the PINc/VapC protein family.</text>
</comment>
<dbReference type="InterPro" id="IPR029060">
    <property type="entry name" value="PIN-like_dom_sf"/>
</dbReference>
<comment type="function">
    <text evidence="8">Toxic component of a toxin-antitoxin (TA) system. An RNase.</text>
</comment>
<evidence type="ECO:0000256" key="6">
    <source>
        <dbReference type="ARBA" id="ARBA00022842"/>
    </source>
</evidence>
<evidence type="ECO:0000256" key="4">
    <source>
        <dbReference type="ARBA" id="ARBA00022723"/>
    </source>
</evidence>
<dbReference type="GO" id="GO:0000287">
    <property type="term" value="F:magnesium ion binding"/>
    <property type="evidence" value="ECO:0007669"/>
    <property type="project" value="UniProtKB-UniRule"/>
</dbReference>
<dbReference type="GO" id="GO:0090729">
    <property type="term" value="F:toxin activity"/>
    <property type="evidence" value="ECO:0007669"/>
    <property type="project" value="UniProtKB-KW"/>
</dbReference>
<evidence type="ECO:0000256" key="5">
    <source>
        <dbReference type="ARBA" id="ARBA00022801"/>
    </source>
</evidence>
<dbReference type="InterPro" id="IPR050556">
    <property type="entry name" value="Type_II_TA_system_RNase"/>
</dbReference>
<evidence type="ECO:0000256" key="2">
    <source>
        <dbReference type="ARBA" id="ARBA00022649"/>
    </source>
</evidence>
<dbReference type="EMBL" id="MVBM01000004">
    <property type="protein sequence ID" value="OOK73410.1"/>
    <property type="molecule type" value="Genomic_DNA"/>
</dbReference>
<evidence type="ECO:0000256" key="7">
    <source>
        <dbReference type="ARBA" id="ARBA00038093"/>
    </source>
</evidence>
<feature type="binding site" evidence="8">
    <location>
        <position position="11"/>
    </location>
    <ligand>
        <name>Mg(2+)</name>
        <dbReference type="ChEBI" id="CHEBI:18420"/>
    </ligand>
</feature>
<dbReference type="Proteomes" id="UP000189229">
    <property type="component" value="Unassembled WGS sequence"/>
</dbReference>
<keyword evidence="2 8" id="KW-1277">Toxin-antitoxin system</keyword>
<dbReference type="Pfam" id="PF01850">
    <property type="entry name" value="PIN"/>
    <property type="match status" value="1"/>
</dbReference>
<evidence type="ECO:0000313" key="10">
    <source>
        <dbReference type="EMBL" id="OOK73410.1"/>
    </source>
</evidence>
<evidence type="ECO:0000256" key="1">
    <source>
        <dbReference type="ARBA" id="ARBA00001946"/>
    </source>
</evidence>
<dbReference type="GO" id="GO:0004540">
    <property type="term" value="F:RNA nuclease activity"/>
    <property type="evidence" value="ECO:0007669"/>
    <property type="project" value="InterPro"/>
</dbReference>
<proteinExistence type="inferred from homology"/>
<dbReference type="CDD" id="cd18732">
    <property type="entry name" value="PIN_MtVapC4-C5_like"/>
    <property type="match status" value="1"/>
</dbReference>
<comment type="caution">
    <text evidence="10">The sequence shown here is derived from an EMBL/GenBank/DDBJ whole genome shotgun (WGS) entry which is preliminary data.</text>
</comment>
<evidence type="ECO:0000256" key="8">
    <source>
        <dbReference type="HAMAP-Rule" id="MF_00265"/>
    </source>
</evidence>
<dbReference type="GO" id="GO:0016787">
    <property type="term" value="F:hydrolase activity"/>
    <property type="evidence" value="ECO:0007669"/>
    <property type="project" value="UniProtKB-KW"/>
</dbReference>
<feature type="domain" description="PIN" evidence="9">
    <location>
        <begin position="8"/>
        <end position="122"/>
    </location>
</feature>
<protein>
    <recommendedName>
        <fullName evidence="8">Ribonuclease VapC</fullName>
        <shortName evidence="8">RNase VapC</shortName>
        <ecNumber evidence="8">3.1.-.-</ecNumber>
    </recommendedName>
    <alternativeName>
        <fullName evidence="8">Toxin VapC</fullName>
    </alternativeName>
</protein>